<accession>A0A5J4P6Z2</accession>
<gene>
    <name evidence="1" type="ORF">EZS27_043203</name>
</gene>
<feature type="non-terminal residue" evidence="1">
    <location>
        <position position="189"/>
    </location>
</feature>
<dbReference type="Gene3D" id="3.20.20.80">
    <property type="entry name" value="Glycosidases"/>
    <property type="match status" value="1"/>
</dbReference>
<evidence type="ECO:0000313" key="1">
    <source>
        <dbReference type="EMBL" id="KAA6305146.1"/>
    </source>
</evidence>
<proteinExistence type="predicted"/>
<evidence type="ECO:0008006" key="2">
    <source>
        <dbReference type="Google" id="ProtNLM"/>
    </source>
</evidence>
<comment type="caution">
    <text evidence="1">The sequence shown here is derived from an EMBL/GenBank/DDBJ whole genome shotgun (WGS) entry which is preliminary data.</text>
</comment>
<dbReference type="EMBL" id="SNRY01010938">
    <property type="protein sequence ID" value="KAA6305146.1"/>
    <property type="molecule type" value="Genomic_DNA"/>
</dbReference>
<sequence>VINSTVGISEKNSSTDWLRLPLLILLISNRKFTIGRYADNHIILYYVSNNPTQLFHYIRAENVHLVLTFTTMNKKKIIIYQVFTRLFGNTNTACLCGGSITENGCGKMSDFTVGALREIKKLGITHIWYTGIIEHATQTDYTAYGIAPDHPAIVKGKAGSPYAIKDYYDVDPDLANDVPKRMKEFENLV</sequence>
<reference evidence="1" key="1">
    <citation type="submission" date="2019-03" db="EMBL/GenBank/DDBJ databases">
        <title>Single cell metagenomics reveals metabolic interactions within the superorganism composed of flagellate Streblomastix strix and complex community of Bacteroidetes bacteria on its surface.</title>
        <authorList>
            <person name="Treitli S.C."/>
            <person name="Kolisko M."/>
            <person name="Husnik F."/>
            <person name="Keeling P."/>
            <person name="Hampl V."/>
        </authorList>
    </citation>
    <scope>NUCLEOTIDE SEQUENCE</scope>
    <source>
        <strain evidence="1">STM</strain>
    </source>
</reference>
<dbReference type="AlphaFoldDB" id="A0A5J4P6Z2"/>
<name>A0A5J4P6Z2_9ZZZZ</name>
<dbReference type="InterPro" id="IPR017853">
    <property type="entry name" value="GH"/>
</dbReference>
<organism evidence="1">
    <name type="scientific">termite gut metagenome</name>
    <dbReference type="NCBI Taxonomy" id="433724"/>
    <lineage>
        <taxon>unclassified sequences</taxon>
        <taxon>metagenomes</taxon>
        <taxon>organismal metagenomes</taxon>
    </lineage>
</organism>
<protein>
    <recommendedName>
        <fullName evidence="2">Alpha-amylase</fullName>
    </recommendedName>
</protein>
<feature type="non-terminal residue" evidence="1">
    <location>
        <position position="1"/>
    </location>
</feature>
<dbReference type="SUPFAM" id="SSF51445">
    <property type="entry name" value="(Trans)glycosidases"/>
    <property type="match status" value="1"/>
</dbReference>